<evidence type="ECO:0000259" key="4">
    <source>
        <dbReference type="Pfam" id="PF00205"/>
    </source>
</evidence>
<gene>
    <name evidence="7" type="ORF">EKG83_33605</name>
</gene>
<dbReference type="Proteomes" id="UP000325787">
    <property type="component" value="Chromosome"/>
</dbReference>
<dbReference type="GO" id="GO:0050695">
    <property type="term" value="F:benzoylformate decarboxylase activity"/>
    <property type="evidence" value="ECO:0007669"/>
    <property type="project" value="UniProtKB-EC"/>
</dbReference>
<dbReference type="PANTHER" id="PTHR18968">
    <property type="entry name" value="THIAMINE PYROPHOSPHATE ENZYMES"/>
    <property type="match status" value="1"/>
</dbReference>
<dbReference type="GO" id="GO:0000287">
    <property type="term" value="F:magnesium ion binding"/>
    <property type="evidence" value="ECO:0007669"/>
    <property type="project" value="InterPro"/>
</dbReference>
<dbReference type="SUPFAM" id="SSF52467">
    <property type="entry name" value="DHS-like NAD/FAD-binding domain"/>
    <property type="match status" value="1"/>
</dbReference>
<dbReference type="GO" id="GO:0030976">
    <property type="term" value="F:thiamine pyrophosphate binding"/>
    <property type="evidence" value="ECO:0007669"/>
    <property type="project" value="InterPro"/>
</dbReference>
<dbReference type="AlphaFoldDB" id="A0A5Q0H605"/>
<dbReference type="GO" id="GO:0050660">
    <property type="term" value="F:flavin adenine dinucleotide binding"/>
    <property type="evidence" value="ECO:0007669"/>
    <property type="project" value="TreeGrafter"/>
</dbReference>
<keyword evidence="2 3" id="KW-0786">Thiamine pyrophosphate</keyword>
<evidence type="ECO:0000256" key="1">
    <source>
        <dbReference type="ARBA" id="ARBA00007812"/>
    </source>
</evidence>
<protein>
    <submittedName>
        <fullName evidence="7">Benzoylformate decarboxylase</fullName>
        <ecNumber evidence="7">4.1.1.7</ecNumber>
    </submittedName>
</protein>
<dbReference type="RefSeq" id="WP_084716754.1">
    <property type="nucleotide sequence ID" value="NZ_CP034550.1"/>
</dbReference>
<dbReference type="InterPro" id="IPR029035">
    <property type="entry name" value="DHS-like_NAD/FAD-binding_dom"/>
</dbReference>
<dbReference type="NCBIfam" id="NF005485">
    <property type="entry name" value="PRK07092.1"/>
    <property type="match status" value="1"/>
</dbReference>
<proteinExistence type="inferred from homology"/>
<organism evidence="7 8">
    <name type="scientific">Saccharothrix syringae</name>
    <name type="common">Nocardiopsis syringae</name>
    <dbReference type="NCBI Taxonomy" id="103733"/>
    <lineage>
        <taxon>Bacteria</taxon>
        <taxon>Bacillati</taxon>
        <taxon>Actinomycetota</taxon>
        <taxon>Actinomycetes</taxon>
        <taxon>Pseudonocardiales</taxon>
        <taxon>Pseudonocardiaceae</taxon>
        <taxon>Saccharothrix</taxon>
    </lineage>
</organism>
<sequence>MLTVTADGTNSRTVREDALEVFRQLGLTTVFSNPSHTEMKLFEQWPDDFRFVMGLQEAAVVGMADGYAQATGEPSLVVINGGPGTGNAMGSIYTAASAHTPMVIIGGLQARRLQQGAPFLNAPDATQLPRPYIKWAAEAARPQDVPALVEKAYHIAKQAPQGPVYVGVPEDDWVRPANAEPHRVRSVRSAVVPDPRVLADVADALNSAANPAIVAGPGVEAGGARRDLIKMAERLNARVYGSPVWPRGAFPENHPLFGGVLAPLPELINARLGEHDVVIVLGSPAFTLFTTADLFSTAPAPLDRADPPRLPEGTRFLHVTDDPEAAAWSMAGSSFVTPPAAFVRGLVPLLPQRQRLPLPALREAAPTPEASTPITEPYLFHLLARELPADAQVFEELPIGRAPFHEQVPLGPDNGYYATASGALGFPFAGAVGHAVARPDLRTVVVVGEGSAQYTIQALWTAGKYNLPVTFVIPDNSGYLSLKYYLDDTGQKAWREGWDLGGVDMAQLARGFGIAGERVETPEQLQVSLRRALAADGPVLLDVVVSDPGLFRL</sequence>
<reference evidence="8" key="1">
    <citation type="journal article" date="2021" name="Curr. Microbiol.">
        <title>Complete genome of nocamycin-producing strain Saccharothrix syringae NRRL B-16468 reveals the biosynthetic potential for secondary metabolites.</title>
        <authorList>
            <person name="Mo X."/>
            <person name="Yang S."/>
        </authorList>
    </citation>
    <scope>NUCLEOTIDE SEQUENCE [LARGE SCALE GENOMIC DNA]</scope>
    <source>
        <strain evidence="8">ATCC 51364 / DSM 43886 / JCM 6844 / KCTC 9398 / NBRC 14523 / NRRL B-16468 / INA 2240</strain>
    </source>
</reference>
<dbReference type="CDD" id="cd07035">
    <property type="entry name" value="TPP_PYR_POX_like"/>
    <property type="match status" value="1"/>
</dbReference>
<evidence type="ECO:0000256" key="3">
    <source>
        <dbReference type="RuleBase" id="RU362132"/>
    </source>
</evidence>
<evidence type="ECO:0000259" key="6">
    <source>
        <dbReference type="Pfam" id="PF02776"/>
    </source>
</evidence>
<keyword evidence="8" id="KW-1185">Reference proteome</keyword>
<dbReference type="GO" id="GO:0003984">
    <property type="term" value="F:acetolactate synthase activity"/>
    <property type="evidence" value="ECO:0007669"/>
    <property type="project" value="TreeGrafter"/>
</dbReference>
<dbReference type="InterPro" id="IPR045229">
    <property type="entry name" value="TPP_enz"/>
</dbReference>
<dbReference type="InterPro" id="IPR029061">
    <property type="entry name" value="THDP-binding"/>
</dbReference>
<dbReference type="PANTHER" id="PTHR18968:SF133">
    <property type="entry name" value="BENZOYLFORMATE DECARBOXYLASE"/>
    <property type="match status" value="1"/>
</dbReference>
<evidence type="ECO:0000313" key="8">
    <source>
        <dbReference type="Proteomes" id="UP000325787"/>
    </source>
</evidence>
<keyword evidence="7" id="KW-0456">Lyase</keyword>
<dbReference type="Gene3D" id="3.40.50.970">
    <property type="match status" value="2"/>
</dbReference>
<accession>A0A5Q0H605</accession>
<dbReference type="OrthoDB" id="2443624at2"/>
<dbReference type="InterPro" id="IPR012000">
    <property type="entry name" value="Thiamin_PyroP_enz_cen_dom"/>
</dbReference>
<evidence type="ECO:0000256" key="2">
    <source>
        <dbReference type="ARBA" id="ARBA00023052"/>
    </source>
</evidence>
<dbReference type="InterPro" id="IPR012001">
    <property type="entry name" value="Thiamin_PyroP_enz_TPP-bd_dom"/>
</dbReference>
<dbReference type="Pfam" id="PF02775">
    <property type="entry name" value="TPP_enzyme_C"/>
    <property type="match status" value="1"/>
</dbReference>
<dbReference type="InterPro" id="IPR011766">
    <property type="entry name" value="TPP_enzyme_TPP-bd"/>
</dbReference>
<dbReference type="EMBL" id="CP034550">
    <property type="protein sequence ID" value="QFZ21678.1"/>
    <property type="molecule type" value="Genomic_DNA"/>
</dbReference>
<dbReference type="Pfam" id="PF02776">
    <property type="entry name" value="TPP_enzyme_N"/>
    <property type="match status" value="1"/>
</dbReference>
<dbReference type="Pfam" id="PF00205">
    <property type="entry name" value="TPP_enzyme_M"/>
    <property type="match status" value="1"/>
</dbReference>
<dbReference type="CDD" id="cd02002">
    <property type="entry name" value="TPP_BFDC"/>
    <property type="match status" value="1"/>
</dbReference>
<dbReference type="KEGG" id="ssyi:EKG83_33605"/>
<name>A0A5Q0H605_SACSY</name>
<dbReference type="Gene3D" id="3.40.50.1220">
    <property type="entry name" value="TPP-binding domain"/>
    <property type="match status" value="1"/>
</dbReference>
<evidence type="ECO:0000313" key="7">
    <source>
        <dbReference type="EMBL" id="QFZ21678.1"/>
    </source>
</evidence>
<dbReference type="SUPFAM" id="SSF52518">
    <property type="entry name" value="Thiamin diphosphate-binding fold (THDP-binding)"/>
    <property type="match status" value="2"/>
</dbReference>
<feature type="domain" description="Thiamine pyrophosphate enzyme TPP-binding" evidence="5">
    <location>
        <begin position="414"/>
        <end position="543"/>
    </location>
</feature>
<evidence type="ECO:0000259" key="5">
    <source>
        <dbReference type="Pfam" id="PF02775"/>
    </source>
</evidence>
<dbReference type="EC" id="4.1.1.7" evidence="7"/>
<feature type="domain" description="Thiamine pyrophosphate enzyme N-terminal TPP-binding" evidence="6">
    <location>
        <begin position="13"/>
        <end position="117"/>
    </location>
</feature>
<comment type="similarity">
    <text evidence="1 3">Belongs to the TPP enzyme family.</text>
</comment>
<feature type="domain" description="Thiamine pyrophosphate enzyme central" evidence="4">
    <location>
        <begin position="199"/>
        <end position="324"/>
    </location>
</feature>